<keyword evidence="3" id="KW-1185">Reference proteome</keyword>
<dbReference type="RefSeq" id="WP_223074219.1">
    <property type="nucleotide sequence ID" value="NZ_JADMNK010000002.1"/>
</dbReference>
<organism evidence="2 3">
    <name type="scientific">Leclercia barmai</name>
    <dbReference type="NCBI Taxonomy" id="2785629"/>
    <lineage>
        <taxon>Bacteria</taxon>
        <taxon>Pseudomonadati</taxon>
        <taxon>Pseudomonadota</taxon>
        <taxon>Gammaproteobacteria</taxon>
        <taxon>Enterobacterales</taxon>
        <taxon>Enterobacteriaceae</taxon>
        <taxon>Leclercia</taxon>
    </lineage>
</organism>
<evidence type="ECO:0000313" key="2">
    <source>
        <dbReference type="EMBL" id="MBZ0057448.1"/>
    </source>
</evidence>
<comment type="caution">
    <text evidence="2">The sequence shown here is derived from an EMBL/GenBank/DDBJ whole genome shotgun (WGS) entry which is preliminary data.</text>
</comment>
<dbReference type="EMBL" id="JADMNK010000002">
    <property type="protein sequence ID" value="MBZ0057448.1"/>
    <property type="molecule type" value="Genomic_DNA"/>
</dbReference>
<evidence type="ECO:0000313" key="3">
    <source>
        <dbReference type="Proteomes" id="UP000706580"/>
    </source>
</evidence>
<reference evidence="2 3" key="1">
    <citation type="submission" date="2020-11" db="EMBL/GenBank/DDBJ databases">
        <title>Draft Genome of Enterobacter sp. strain EMC7.</title>
        <authorList>
            <person name="Barman P."/>
            <person name="Sinha S."/>
            <person name="Sen S."/>
            <person name="Chakraborty R."/>
        </authorList>
    </citation>
    <scope>NUCLEOTIDE SEQUENCE [LARGE SCALE GENOMIC DNA]</scope>
    <source>
        <strain evidence="2 3">EMC7</strain>
    </source>
</reference>
<feature type="signal peptide" evidence="1">
    <location>
        <begin position="1"/>
        <end position="21"/>
    </location>
</feature>
<feature type="chain" id="PRO_5045365074" evidence="1">
    <location>
        <begin position="22"/>
        <end position="135"/>
    </location>
</feature>
<keyword evidence="1" id="KW-0732">Signal</keyword>
<gene>
    <name evidence="2" type="ORF">ITX56_06380</name>
</gene>
<accession>A0ABS7RT11</accession>
<dbReference type="Proteomes" id="UP000706580">
    <property type="component" value="Unassembled WGS sequence"/>
</dbReference>
<proteinExistence type="predicted"/>
<name>A0ABS7RT11_9ENTR</name>
<sequence length="135" mass="15003">MKSKLLAIVALMASFSGAVQADGVQFGEYQQVQNIARCGYIANVMIADNTVQVMDLSLRKYVDITARMRPGGVYNPSPSDLATDYALFFQQTVSETEDEMMDQIQKRGLPLEPGSWLLVAKDWWTVKMCSQVTGL</sequence>
<protein>
    <submittedName>
        <fullName evidence="2">Uncharacterized protein</fullName>
    </submittedName>
</protein>
<evidence type="ECO:0000256" key="1">
    <source>
        <dbReference type="SAM" id="SignalP"/>
    </source>
</evidence>